<reference evidence="1" key="1">
    <citation type="submission" date="2017-02" db="EMBL/GenBank/DDBJ databases">
        <title>Emergence of VIM metallo-beta-lactamase producing Alcaligenes faecalis in GAZA, Palestine.</title>
        <authorList>
            <person name="Al Laham N."/>
            <person name="Chavda K."/>
            <person name="Cienfuegos V."/>
            <person name="Kreiswirth B."/>
            <person name="Chen L."/>
        </authorList>
    </citation>
    <scope>NUCLEOTIDE SEQUENCE</scope>
    <source>
        <strain evidence="1">GZAF1</strain>
        <plasmid evidence="1">pGZAF1_VIM</plasmid>
    </source>
</reference>
<name>A0A1Z3MLC8_ALCFA</name>
<organism evidence="1">
    <name type="scientific">Alcaligenes faecalis</name>
    <dbReference type="NCBI Taxonomy" id="511"/>
    <lineage>
        <taxon>Bacteria</taxon>
        <taxon>Pseudomonadati</taxon>
        <taxon>Pseudomonadota</taxon>
        <taxon>Betaproteobacteria</taxon>
        <taxon>Burkholderiales</taxon>
        <taxon>Alcaligenaceae</taxon>
        <taxon>Alcaligenes</taxon>
    </lineage>
</organism>
<dbReference type="InterPro" id="IPR009553">
    <property type="entry name" value="DUF1173"/>
</dbReference>
<dbReference type="Pfam" id="PF06666">
    <property type="entry name" value="DUF1173"/>
    <property type="match status" value="1"/>
</dbReference>
<geneLocation type="plasmid" evidence="1">
    <name>pGZAF1_VIM</name>
</geneLocation>
<evidence type="ECO:0000313" key="1">
    <source>
        <dbReference type="EMBL" id="ASD48511.1"/>
    </source>
</evidence>
<sequence>MNEHRHAVLIEWADGKRQRYSKEFQTDEQYRRAWYQTLQRAHKTVAVFCQCFGRGVKKLEVRHLNEANTFYLARYKNTGPEHSPDCIYYAPDIESSGLSGYSRDVVEEMSNGSLRVKLQMGLKAGVPTTSKEAAIAPISRGVQLKKPAMSLLGLLHLMWSESGLHSWTPRMAGKRNLGLVNAKLREVGQRIRAGRMLLDDVLLIGTLQPKSAHANENYKRLKQARERQLRLVIVAPLASHTDERENEVQFMRIAGFHGIPLIRIESSVWAMAKRRYPGAIRAWRQGSRVIAIVQTSSPSQEGRSVEMLSVGLMAVSSEWVPFESSYEEKVEKKLRAEARRFYKPLRFDASGDEVFPDFWLLDTPEEVPMEVFGMATPEYLERKEIKKNYYDGKHGPDGWWSWDAVVQPNEIPQFPVKRHFTRS</sequence>
<dbReference type="EMBL" id="KY623659">
    <property type="protein sequence ID" value="ASD48511.1"/>
    <property type="molecule type" value="Genomic_DNA"/>
</dbReference>
<dbReference type="AlphaFoldDB" id="A0A1Z3MLC8"/>
<dbReference type="RefSeq" id="WP_172400423.1">
    <property type="nucleotide sequence ID" value="NZ_MSZN01000014.1"/>
</dbReference>
<protein>
    <recommendedName>
        <fullName evidence="2">DUF1173 family protein</fullName>
    </recommendedName>
</protein>
<accession>A0A1Z3MLC8</accession>
<proteinExistence type="predicted"/>
<evidence type="ECO:0008006" key="2">
    <source>
        <dbReference type="Google" id="ProtNLM"/>
    </source>
</evidence>
<keyword evidence="1" id="KW-0614">Plasmid</keyword>